<keyword evidence="9" id="KW-1133">Transmembrane helix</keyword>
<feature type="binding site" description="axial binding residue" evidence="14">
    <location>
        <position position="67"/>
    </location>
    <ligand>
        <name>heme</name>
        <dbReference type="ChEBI" id="CHEBI:30413"/>
        <label>2</label>
    </ligand>
    <ligandPart>
        <name>Fe</name>
        <dbReference type="ChEBI" id="CHEBI:18248"/>
    </ligandPart>
</feature>
<protein>
    <recommendedName>
        <fullName evidence="12">Cytochrome c-type protein</fullName>
    </recommendedName>
</protein>
<gene>
    <name evidence="16" type="ORF">BKP35_05295</name>
</gene>
<feature type="binding site" description="covalent" evidence="13">
    <location>
        <position position="107"/>
    </location>
    <ligand>
        <name>heme</name>
        <dbReference type="ChEBI" id="CHEBI:30413"/>
        <label>3</label>
    </ligand>
</feature>
<dbReference type="GO" id="GO:0046872">
    <property type="term" value="F:metal ion binding"/>
    <property type="evidence" value="ECO:0007669"/>
    <property type="project" value="UniProtKB-KW"/>
</dbReference>
<comment type="caution">
    <text evidence="16">The sequence shown here is derived from an EMBL/GenBank/DDBJ whole genome shotgun (WGS) entry which is preliminary data.</text>
</comment>
<keyword evidence="6" id="KW-0812">Transmembrane</keyword>
<feature type="binding site" description="covalent" evidence="13">
    <location>
        <position position="136"/>
    </location>
    <ligand>
        <name>heme</name>
        <dbReference type="ChEBI" id="CHEBI:30413"/>
        <label>4</label>
    </ligand>
</feature>
<keyword evidence="3 12" id="KW-0813">Transport</keyword>
<dbReference type="PIRSF" id="PIRSF000013">
    <property type="entry name" value="4_hem_cytochrm_NapC"/>
    <property type="match status" value="1"/>
</dbReference>
<feature type="binding site" description="covalent" evidence="13">
    <location>
        <position position="66"/>
    </location>
    <ligand>
        <name>heme</name>
        <dbReference type="ChEBI" id="CHEBI:30413"/>
        <label>2</label>
    </ligand>
</feature>
<feature type="binding site" description="axial binding residue" evidence="14">
    <location>
        <position position="58"/>
    </location>
    <ligand>
        <name>heme</name>
        <dbReference type="ChEBI" id="CHEBI:30413"/>
        <label>3</label>
    </ligand>
    <ligandPart>
        <name>Fe</name>
        <dbReference type="ChEBI" id="CHEBI:18248"/>
    </ligandPart>
</feature>
<dbReference type="OrthoDB" id="9782159at2"/>
<dbReference type="InterPro" id="IPR038266">
    <property type="entry name" value="NapC/NirT_cytc_sf"/>
</dbReference>
<comment type="similarity">
    <text evidence="2">Belongs to the NapC/NirT/NrfH family.</text>
</comment>
<keyword evidence="17" id="KW-1185">Reference proteome</keyword>
<feature type="binding site" description="axial binding residue" evidence="14">
    <location>
        <position position="146"/>
    </location>
    <ligand>
        <name>heme</name>
        <dbReference type="ChEBI" id="CHEBI:30413"/>
        <label>2</label>
    </ligand>
    <ligandPart>
        <name>Fe</name>
        <dbReference type="ChEBI" id="CHEBI:18248"/>
    </ligandPart>
</feature>
<evidence type="ECO:0000259" key="15">
    <source>
        <dbReference type="Pfam" id="PF03264"/>
    </source>
</evidence>
<dbReference type="Pfam" id="PF03264">
    <property type="entry name" value="Cytochrom_NNT"/>
    <property type="match status" value="1"/>
</dbReference>
<evidence type="ECO:0000256" key="3">
    <source>
        <dbReference type="ARBA" id="ARBA00022448"/>
    </source>
</evidence>
<feature type="binding site" description="axial binding residue" evidence="14">
    <location>
        <position position="111"/>
    </location>
    <ligand>
        <name>heme</name>
        <dbReference type="ChEBI" id="CHEBI:30413"/>
        <label>3</label>
    </ligand>
    <ligandPart>
        <name>Fe</name>
        <dbReference type="ChEBI" id="CHEBI:18248"/>
    </ligandPart>
</feature>
<feature type="binding site" description="covalent" evidence="13">
    <location>
        <position position="110"/>
    </location>
    <ligand>
        <name>heme</name>
        <dbReference type="ChEBI" id="CHEBI:30413"/>
        <label>3</label>
    </ligand>
</feature>
<organism evidence="16 17">
    <name type="scientific">Anaerobacillus arseniciselenatis</name>
    <dbReference type="NCBI Taxonomy" id="85682"/>
    <lineage>
        <taxon>Bacteria</taxon>
        <taxon>Bacillati</taxon>
        <taxon>Bacillota</taxon>
        <taxon>Bacilli</taxon>
        <taxon>Bacillales</taxon>
        <taxon>Bacillaceae</taxon>
        <taxon>Anaerobacillus</taxon>
    </lineage>
</organism>
<evidence type="ECO:0000256" key="12">
    <source>
        <dbReference type="PIRNR" id="PIRNR000013"/>
    </source>
</evidence>
<evidence type="ECO:0000256" key="8">
    <source>
        <dbReference type="ARBA" id="ARBA00022982"/>
    </source>
</evidence>
<keyword evidence="11" id="KW-0472">Membrane</keyword>
<dbReference type="SUPFAM" id="SSF48695">
    <property type="entry name" value="Multiheme cytochromes"/>
    <property type="match status" value="1"/>
</dbReference>
<proteinExistence type="inferred from homology"/>
<evidence type="ECO:0000256" key="14">
    <source>
        <dbReference type="PIRSR" id="PIRSR000013-2"/>
    </source>
</evidence>
<evidence type="ECO:0000256" key="4">
    <source>
        <dbReference type="ARBA" id="ARBA00022475"/>
    </source>
</evidence>
<feature type="binding site" description="covalent" evidence="13">
    <location>
        <position position="43"/>
    </location>
    <ligand>
        <name>heme</name>
        <dbReference type="ChEBI" id="CHEBI:30413"/>
        <label>1</label>
    </ligand>
</feature>
<dbReference type="GO" id="GO:0020037">
    <property type="term" value="F:heme binding"/>
    <property type="evidence" value="ECO:0007669"/>
    <property type="project" value="InterPro"/>
</dbReference>
<feature type="binding site" description="covalent" evidence="13">
    <location>
        <position position="63"/>
    </location>
    <ligand>
        <name>heme</name>
        <dbReference type="ChEBI" id="CHEBI:30413"/>
        <label>2</label>
    </ligand>
</feature>
<keyword evidence="10 12" id="KW-0408">Iron</keyword>
<feature type="binding site" description="covalent" evidence="13">
    <location>
        <position position="40"/>
    </location>
    <ligand>
        <name>heme</name>
        <dbReference type="ChEBI" id="CHEBI:30413"/>
        <label>1</label>
    </ligand>
</feature>
<evidence type="ECO:0000256" key="1">
    <source>
        <dbReference type="ARBA" id="ARBA00004162"/>
    </source>
</evidence>
<evidence type="ECO:0000256" key="10">
    <source>
        <dbReference type="ARBA" id="ARBA00023004"/>
    </source>
</evidence>
<dbReference type="EMBL" id="MLQQ01000002">
    <property type="protein sequence ID" value="OIJ15264.1"/>
    <property type="molecule type" value="Genomic_DNA"/>
</dbReference>
<feature type="binding site" description="axial binding residue" evidence="14">
    <location>
        <position position="140"/>
    </location>
    <ligand>
        <name>heme</name>
        <dbReference type="ChEBI" id="CHEBI:30413"/>
        <label>4</label>
    </ligand>
    <ligandPart>
        <name>Fe</name>
        <dbReference type="ChEBI" id="CHEBI:18248"/>
    </ligandPart>
</feature>
<keyword evidence="8 12" id="KW-0249">Electron transport</keyword>
<evidence type="ECO:0000256" key="13">
    <source>
        <dbReference type="PIRSR" id="PIRSR000013-1"/>
    </source>
</evidence>
<keyword evidence="4" id="KW-1003">Cell membrane</keyword>
<dbReference type="GO" id="GO:0005886">
    <property type="term" value="C:plasma membrane"/>
    <property type="evidence" value="ECO:0007669"/>
    <property type="project" value="UniProtKB-SubCell"/>
</dbReference>
<dbReference type="Proteomes" id="UP000180098">
    <property type="component" value="Unassembled WGS sequence"/>
</dbReference>
<evidence type="ECO:0000313" key="17">
    <source>
        <dbReference type="Proteomes" id="UP000180098"/>
    </source>
</evidence>
<evidence type="ECO:0000256" key="11">
    <source>
        <dbReference type="ARBA" id="ARBA00023136"/>
    </source>
</evidence>
<evidence type="ECO:0000256" key="7">
    <source>
        <dbReference type="ARBA" id="ARBA00022723"/>
    </source>
</evidence>
<comment type="PTM">
    <text evidence="12">Binds 4 heme groups per subunit.</text>
</comment>
<comment type="subcellular location">
    <subcellularLocation>
        <location evidence="1">Cell membrane</location>
        <topology evidence="1">Single-pass membrane protein</topology>
    </subcellularLocation>
</comment>
<evidence type="ECO:0000256" key="9">
    <source>
        <dbReference type="ARBA" id="ARBA00022989"/>
    </source>
</evidence>
<keyword evidence="7 12" id="KW-0479">Metal-binding</keyword>
<reference evidence="16 17" key="1">
    <citation type="submission" date="2016-10" db="EMBL/GenBank/DDBJ databases">
        <title>Draft genome sequences of four alkaliphilic bacteria belonging to the Anaerobacillus genus.</title>
        <authorList>
            <person name="Bassil N.M."/>
            <person name="Lloyd J.R."/>
        </authorList>
    </citation>
    <scope>NUCLEOTIDE SEQUENCE [LARGE SCALE GENOMIC DNA]</scope>
    <source>
        <strain evidence="16 17">DSM 15340</strain>
    </source>
</reference>
<dbReference type="InterPro" id="IPR005126">
    <property type="entry name" value="NapC/NirT_cyt_c_N"/>
</dbReference>
<dbReference type="GO" id="GO:0019333">
    <property type="term" value="P:denitrification pathway"/>
    <property type="evidence" value="ECO:0007669"/>
    <property type="project" value="InterPro"/>
</dbReference>
<evidence type="ECO:0000256" key="5">
    <source>
        <dbReference type="ARBA" id="ARBA00022617"/>
    </source>
</evidence>
<sequence length="154" mass="17156">MFKNLNKKLTLIILLSVFAGIVLAVVMNSGIKATSSNSFCLNCHDAPEFKANYDLTPHARLDCLDCHGQGFVKDKIGGIGHFFDTVSGKKDPNNYPNMKADVPDEMCLSCHNMNNVNRHPAVISGHEIYRNYDLTCIDCHDSVFMHGRLDDHSN</sequence>
<dbReference type="RefSeq" id="WP_071312368.1">
    <property type="nucleotide sequence ID" value="NZ_MLQQ01000002.1"/>
</dbReference>
<keyword evidence="5 12" id="KW-0349">Heme</keyword>
<evidence type="ECO:0000256" key="2">
    <source>
        <dbReference type="ARBA" id="ARBA00007395"/>
    </source>
</evidence>
<dbReference type="AlphaFoldDB" id="A0A1S2LSF4"/>
<feature type="binding site" description="covalent" evidence="13">
    <location>
        <position position="139"/>
    </location>
    <ligand>
        <name>heme</name>
        <dbReference type="ChEBI" id="CHEBI:30413"/>
        <label>4</label>
    </ligand>
</feature>
<dbReference type="InterPro" id="IPR024717">
    <property type="entry name" value="NapC/NirT/NrfH"/>
</dbReference>
<feature type="domain" description="NapC/NirT cytochrome c N-terminal" evidence="15">
    <location>
        <begin position="6"/>
        <end position="143"/>
    </location>
</feature>
<evidence type="ECO:0000256" key="6">
    <source>
        <dbReference type="ARBA" id="ARBA00022692"/>
    </source>
</evidence>
<evidence type="ECO:0000313" key="16">
    <source>
        <dbReference type="EMBL" id="OIJ15264.1"/>
    </source>
</evidence>
<dbReference type="InterPro" id="IPR036280">
    <property type="entry name" value="Multihaem_cyt_sf"/>
</dbReference>
<comment type="cofactor">
    <cofactor evidence="13">
        <name>heme</name>
        <dbReference type="ChEBI" id="CHEBI:30413"/>
    </cofactor>
    <text evidence="13">Binds 4 heme groups per subunit.</text>
</comment>
<accession>A0A1S2LSF4</accession>
<dbReference type="Gene3D" id="1.10.3820.10">
    <property type="entry name" value="Di-heme elbow motif domain"/>
    <property type="match status" value="1"/>
</dbReference>
<name>A0A1S2LSF4_9BACI</name>